<dbReference type="PIRSF" id="PIRSF000114">
    <property type="entry name" value="Glycerol-3-P_dh"/>
    <property type="match status" value="1"/>
</dbReference>
<dbReference type="Proteomes" id="UP000245942">
    <property type="component" value="Unassembled WGS sequence"/>
</dbReference>
<keyword evidence="2 8" id="KW-0560">Oxidoreductase</keyword>
<dbReference type="InterPro" id="IPR011128">
    <property type="entry name" value="G3P_DH_NAD-dep_N"/>
</dbReference>
<dbReference type="InterPro" id="IPR008927">
    <property type="entry name" value="6-PGluconate_DH-like_C_sf"/>
</dbReference>
<dbReference type="SUPFAM" id="SSF51735">
    <property type="entry name" value="NAD(P)-binding Rossmann-fold domains"/>
    <property type="match status" value="1"/>
</dbReference>
<dbReference type="SUPFAM" id="SSF48179">
    <property type="entry name" value="6-phosphogluconate dehydrogenase C-terminal domain-like"/>
    <property type="match status" value="1"/>
</dbReference>
<dbReference type="GO" id="GO:0005634">
    <property type="term" value="C:nucleus"/>
    <property type="evidence" value="ECO:0007669"/>
    <property type="project" value="TreeGrafter"/>
</dbReference>
<comment type="similarity">
    <text evidence="1 8">Belongs to the NAD-dependent glycerol-3-phosphate dehydrogenase family.</text>
</comment>
<feature type="binding site" evidence="7">
    <location>
        <begin position="25"/>
        <end position="30"/>
    </location>
    <ligand>
        <name>NAD(+)</name>
        <dbReference type="ChEBI" id="CHEBI:57540"/>
    </ligand>
</feature>
<dbReference type="Pfam" id="PF07479">
    <property type="entry name" value="NAD_Gly3P_dh_C"/>
    <property type="match status" value="1"/>
</dbReference>
<feature type="binding site" evidence="7">
    <location>
        <position position="169"/>
    </location>
    <ligand>
        <name>NAD(+)</name>
        <dbReference type="ChEBI" id="CHEBI:57540"/>
    </ligand>
</feature>
<evidence type="ECO:0000256" key="9">
    <source>
        <dbReference type="RuleBase" id="RU361243"/>
    </source>
</evidence>
<feature type="domain" description="Glycerol-3-phosphate dehydrogenase NAD-dependent C-terminal" evidence="11">
    <location>
        <begin position="211"/>
        <end position="354"/>
    </location>
</feature>
<evidence type="ECO:0000256" key="3">
    <source>
        <dbReference type="ARBA" id="ARBA00023027"/>
    </source>
</evidence>
<dbReference type="InterPro" id="IPR036291">
    <property type="entry name" value="NAD(P)-bd_dom_sf"/>
</dbReference>
<dbReference type="PRINTS" id="PR00077">
    <property type="entry name" value="GPDHDRGNASE"/>
</dbReference>
<comment type="catalytic activity">
    <reaction evidence="4 9">
        <text>sn-glycerol 3-phosphate + NAD(+) = dihydroxyacetone phosphate + NADH + H(+)</text>
        <dbReference type="Rhea" id="RHEA:11092"/>
        <dbReference type="ChEBI" id="CHEBI:15378"/>
        <dbReference type="ChEBI" id="CHEBI:57540"/>
        <dbReference type="ChEBI" id="CHEBI:57597"/>
        <dbReference type="ChEBI" id="CHEBI:57642"/>
        <dbReference type="ChEBI" id="CHEBI:57945"/>
        <dbReference type="EC" id="1.1.1.8"/>
    </reaction>
</comment>
<dbReference type="GO" id="GO:0005829">
    <property type="term" value="C:cytosol"/>
    <property type="evidence" value="ECO:0007669"/>
    <property type="project" value="TreeGrafter"/>
</dbReference>
<dbReference type="Gene3D" id="1.10.1040.10">
    <property type="entry name" value="N-(1-d-carboxylethyl)-l-norvaline Dehydrogenase, domain 2"/>
    <property type="match status" value="1"/>
</dbReference>
<evidence type="ECO:0000313" key="12">
    <source>
        <dbReference type="EMBL" id="PWN17809.1"/>
    </source>
</evidence>
<dbReference type="InterPro" id="IPR017751">
    <property type="entry name" value="G3P_DH_NAD-dep_euk"/>
</dbReference>
<name>A0A316TWJ4_9BASI</name>
<dbReference type="Gene3D" id="3.40.50.720">
    <property type="entry name" value="NAD(P)-binding Rossmann-like Domain"/>
    <property type="match status" value="1"/>
</dbReference>
<evidence type="ECO:0000256" key="8">
    <source>
        <dbReference type="RuleBase" id="RU000437"/>
    </source>
</evidence>
<dbReference type="GO" id="GO:0046168">
    <property type="term" value="P:glycerol-3-phosphate catabolic process"/>
    <property type="evidence" value="ECO:0007669"/>
    <property type="project" value="UniProtKB-UniRule"/>
</dbReference>
<gene>
    <name evidence="12" type="ORF">BCV69DRAFT_288721</name>
</gene>
<feature type="binding site" evidence="7">
    <location>
        <position position="287"/>
    </location>
    <ligand>
        <name>NAD(+)</name>
        <dbReference type="ChEBI" id="CHEBI:57540"/>
    </ligand>
</feature>
<dbReference type="AlphaFoldDB" id="A0A316TWJ4"/>
<evidence type="ECO:0000256" key="4">
    <source>
        <dbReference type="ARBA" id="ARBA00048683"/>
    </source>
</evidence>
<dbReference type="InterPro" id="IPR013328">
    <property type="entry name" value="6PGD_dom2"/>
</dbReference>
<evidence type="ECO:0000259" key="11">
    <source>
        <dbReference type="Pfam" id="PF07479"/>
    </source>
</evidence>
<dbReference type="GO" id="GO:0141152">
    <property type="term" value="F:glycerol-3-phosphate dehydrogenase (NAD+) activity"/>
    <property type="evidence" value="ECO:0007669"/>
    <property type="project" value="UniProtKB-UniRule"/>
</dbReference>
<evidence type="ECO:0000256" key="6">
    <source>
        <dbReference type="PIRSR" id="PIRSR000114-2"/>
    </source>
</evidence>
<keyword evidence="13" id="KW-1185">Reference proteome</keyword>
<dbReference type="Pfam" id="PF01210">
    <property type="entry name" value="NAD_Gly3P_dh_N"/>
    <property type="match status" value="1"/>
</dbReference>
<dbReference type="EMBL" id="KZ819340">
    <property type="protein sequence ID" value="PWN17809.1"/>
    <property type="molecule type" value="Genomic_DNA"/>
</dbReference>
<feature type="active site" description="Proton acceptor" evidence="5">
    <location>
        <position position="222"/>
    </location>
</feature>
<keyword evidence="3 7" id="KW-0520">NAD</keyword>
<sequence length="360" mass="39087">MASSSSSSSSSSSTGKKPLRLAIIGSGNWGSAIARIAGNNLLQYPDLFIEEVRMYVHQEEIDGEKLTDIINTRHENVKYLPGIKLPDNVKAVDSAEEAARDADLLIFVLPHQFIESVCKSLKGKVAKNARAISMIKGVEVKNGKIRIFADVIEEILGCKCAALSGANIANEVAEDKFSETTIGYRPGDLATAERFLKVFDTPTFRVGLVEDVAGVSLCGALKNVVAIAAGFTDGLGWGSNAKAAVMRIGLMEMKRFAEEFFEGVKPETFTETSAGIADLITTCYGGRNRKCAEAFVTTGKPFDVLERELLNGQKLQGTETAKEVYEFLKARGKQDEYPLFRSVYSIAYQGGEVVNLTSRL</sequence>
<dbReference type="PANTHER" id="PTHR11728">
    <property type="entry name" value="GLYCEROL-3-PHOSPHATE DEHYDROGENASE"/>
    <property type="match status" value="1"/>
</dbReference>
<organism evidence="12 13">
    <name type="scientific">Pseudomicrostroma glucosiphilum</name>
    <dbReference type="NCBI Taxonomy" id="1684307"/>
    <lineage>
        <taxon>Eukaryota</taxon>
        <taxon>Fungi</taxon>
        <taxon>Dikarya</taxon>
        <taxon>Basidiomycota</taxon>
        <taxon>Ustilaginomycotina</taxon>
        <taxon>Exobasidiomycetes</taxon>
        <taxon>Microstromatales</taxon>
        <taxon>Microstromatales incertae sedis</taxon>
        <taxon>Pseudomicrostroma</taxon>
    </lineage>
</organism>
<dbReference type="RefSeq" id="XP_025344969.1">
    <property type="nucleotide sequence ID" value="XM_025493642.1"/>
</dbReference>
<evidence type="ECO:0000256" key="5">
    <source>
        <dbReference type="PIRSR" id="PIRSR000114-1"/>
    </source>
</evidence>
<dbReference type="InterPro" id="IPR006168">
    <property type="entry name" value="G3P_DH_NAD-dep"/>
</dbReference>
<evidence type="ECO:0000313" key="13">
    <source>
        <dbReference type="Proteomes" id="UP000245942"/>
    </source>
</evidence>
<evidence type="ECO:0000256" key="7">
    <source>
        <dbReference type="PIRSR" id="PIRSR000114-3"/>
    </source>
</evidence>
<dbReference type="PANTHER" id="PTHR11728:SF8">
    <property type="entry name" value="GLYCEROL-3-PHOSPHATE DEHYDROGENASE [NAD(+)]-RELATED"/>
    <property type="match status" value="1"/>
</dbReference>
<dbReference type="GO" id="GO:0005975">
    <property type="term" value="P:carbohydrate metabolic process"/>
    <property type="evidence" value="ECO:0007669"/>
    <property type="project" value="InterPro"/>
</dbReference>
<proteinExistence type="inferred from homology"/>
<dbReference type="InterPro" id="IPR006109">
    <property type="entry name" value="G3P_DH_NAD-dep_C"/>
</dbReference>
<feature type="binding site" evidence="7">
    <location>
        <position position="316"/>
    </location>
    <ligand>
        <name>NAD(+)</name>
        <dbReference type="ChEBI" id="CHEBI:57540"/>
    </ligand>
</feature>
<protein>
    <recommendedName>
        <fullName evidence="9">Glycerol-3-phosphate dehydrogenase [NAD(+)]</fullName>
        <ecNumber evidence="9">1.1.1.8</ecNumber>
    </recommendedName>
</protein>
<accession>A0A316TWJ4</accession>
<feature type="binding site" evidence="7">
    <location>
        <position position="314"/>
    </location>
    <ligand>
        <name>NAD(+)</name>
        <dbReference type="ChEBI" id="CHEBI:57540"/>
    </ligand>
</feature>
<dbReference type="GO" id="GO:0042803">
    <property type="term" value="F:protein homodimerization activity"/>
    <property type="evidence" value="ECO:0007669"/>
    <property type="project" value="InterPro"/>
</dbReference>
<evidence type="ECO:0000259" key="10">
    <source>
        <dbReference type="Pfam" id="PF01210"/>
    </source>
</evidence>
<feature type="binding site" evidence="6">
    <location>
        <position position="136"/>
    </location>
    <ligand>
        <name>substrate</name>
    </ligand>
</feature>
<dbReference type="GeneID" id="37015376"/>
<evidence type="ECO:0000256" key="2">
    <source>
        <dbReference type="ARBA" id="ARBA00023002"/>
    </source>
</evidence>
<dbReference type="EC" id="1.1.1.8" evidence="9"/>
<feature type="binding site" evidence="7">
    <location>
        <position position="113"/>
    </location>
    <ligand>
        <name>NAD(+)</name>
        <dbReference type="ChEBI" id="CHEBI:57540"/>
    </ligand>
</feature>
<reference evidence="12 13" key="1">
    <citation type="journal article" date="2018" name="Mol. Biol. Evol.">
        <title>Broad Genomic Sampling Reveals a Smut Pathogenic Ancestry of the Fungal Clade Ustilaginomycotina.</title>
        <authorList>
            <person name="Kijpornyongpan T."/>
            <person name="Mondo S.J."/>
            <person name="Barry K."/>
            <person name="Sandor L."/>
            <person name="Lee J."/>
            <person name="Lipzen A."/>
            <person name="Pangilinan J."/>
            <person name="LaButti K."/>
            <person name="Hainaut M."/>
            <person name="Henrissat B."/>
            <person name="Grigoriev I.V."/>
            <person name="Spatafora J.W."/>
            <person name="Aime M.C."/>
        </authorList>
    </citation>
    <scope>NUCLEOTIDE SEQUENCE [LARGE SCALE GENOMIC DNA]</scope>
    <source>
        <strain evidence="12 13">MCA 4718</strain>
    </source>
</reference>
<dbReference type="OrthoDB" id="10263760at2759"/>
<feature type="domain" description="Glycerol-3-phosphate dehydrogenase NAD-dependent N-terminal" evidence="10">
    <location>
        <begin position="21"/>
        <end position="185"/>
    </location>
</feature>
<feature type="binding site" evidence="6">
    <location>
        <begin position="287"/>
        <end position="288"/>
    </location>
    <ligand>
        <name>substrate</name>
    </ligand>
</feature>
<dbReference type="FunFam" id="3.40.50.720:FF:000365">
    <property type="entry name" value="Glycerol-3-phosphate dehydrogenase [NAD(+)]"/>
    <property type="match status" value="1"/>
</dbReference>
<dbReference type="GO" id="GO:0051287">
    <property type="term" value="F:NAD binding"/>
    <property type="evidence" value="ECO:0007669"/>
    <property type="project" value="UniProtKB-UniRule"/>
</dbReference>
<dbReference type="FunFam" id="1.10.1040.10:FF:000004">
    <property type="entry name" value="Glycerol-3-phosphate dehydrogenase [NAD(+)]"/>
    <property type="match status" value="1"/>
</dbReference>
<dbReference type="NCBIfam" id="TIGR03376">
    <property type="entry name" value="glycerol3P_DH"/>
    <property type="match status" value="1"/>
</dbReference>
<dbReference type="STRING" id="1684307.A0A316TWJ4"/>
<evidence type="ECO:0000256" key="1">
    <source>
        <dbReference type="ARBA" id="ARBA00011009"/>
    </source>
</evidence>
<dbReference type="PROSITE" id="PS00957">
    <property type="entry name" value="NAD_G3PDH"/>
    <property type="match status" value="1"/>
</dbReference>